<dbReference type="EMBL" id="JBHSGG010000047">
    <property type="protein sequence ID" value="MFC4729585.1"/>
    <property type="molecule type" value="Genomic_DNA"/>
</dbReference>
<dbReference type="PANTHER" id="PTHR43877">
    <property type="entry name" value="AMINOALKYLPHOSPHONATE N-ACETYLTRANSFERASE-RELATED-RELATED"/>
    <property type="match status" value="1"/>
</dbReference>
<dbReference type="InterPro" id="IPR016181">
    <property type="entry name" value="Acyl_CoA_acyltransferase"/>
</dbReference>
<organism evidence="4 5">
    <name type="scientific">Coralloluteibacterium thermophilum</name>
    <dbReference type="NCBI Taxonomy" id="2707049"/>
    <lineage>
        <taxon>Bacteria</taxon>
        <taxon>Pseudomonadati</taxon>
        <taxon>Pseudomonadota</taxon>
        <taxon>Gammaproteobacteria</taxon>
        <taxon>Lysobacterales</taxon>
        <taxon>Lysobacteraceae</taxon>
        <taxon>Coralloluteibacterium</taxon>
    </lineage>
</organism>
<keyword evidence="2 4" id="KW-0012">Acyltransferase</keyword>
<name>A0ABV9NQM8_9GAMM</name>
<proteinExistence type="predicted"/>
<evidence type="ECO:0000256" key="2">
    <source>
        <dbReference type="ARBA" id="ARBA00023315"/>
    </source>
</evidence>
<accession>A0ABV9NQM8</accession>
<dbReference type="PROSITE" id="PS51186">
    <property type="entry name" value="GNAT"/>
    <property type="match status" value="1"/>
</dbReference>
<feature type="domain" description="N-acetyltransferase" evidence="3">
    <location>
        <begin position="6"/>
        <end position="151"/>
    </location>
</feature>
<keyword evidence="5" id="KW-1185">Reference proteome</keyword>
<dbReference type="GO" id="GO:0016746">
    <property type="term" value="F:acyltransferase activity"/>
    <property type="evidence" value="ECO:0007669"/>
    <property type="project" value="UniProtKB-KW"/>
</dbReference>
<dbReference type="Gene3D" id="3.40.630.30">
    <property type="match status" value="1"/>
</dbReference>
<reference evidence="5" key="1">
    <citation type="journal article" date="2019" name="Int. J. Syst. Evol. Microbiol.">
        <title>The Global Catalogue of Microorganisms (GCM) 10K type strain sequencing project: providing services to taxonomists for standard genome sequencing and annotation.</title>
        <authorList>
            <consortium name="The Broad Institute Genomics Platform"/>
            <consortium name="The Broad Institute Genome Sequencing Center for Infectious Disease"/>
            <person name="Wu L."/>
            <person name="Ma J."/>
        </authorList>
    </citation>
    <scope>NUCLEOTIDE SEQUENCE [LARGE SCALE GENOMIC DNA]</scope>
    <source>
        <strain evidence="5">CGMCC 1.13574</strain>
    </source>
</reference>
<sequence length="155" mass="16464">MSTPPLRLRDAVAADLPALLALEAAFPGDRLSPRQFRHHLRSPRARLRLAEAGGAVAGYALVLRRAGSARARLYSIIVAPAHAGRGLGARLLADAEAGAAAAGCRRMGLEVRADNLPAQALYRRAGYTGAGRRMRYYEDGADALRFEKALPAPAP</sequence>
<keyword evidence="1 4" id="KW-0808">Transferase</keyword>
<comment type="caution">
    <text evidence="4">The sequence shown here is derived from an EMBL/GenBank/DDBJ whole genome shotgun (WGS) entry which is preliminary data.</text>
</comment>
<dbReference type="EC" id="2.3.1.-" evidence="4"/>
<gene>
    <name evidence="4" type="ORF">ACFO3Q_15550</name>
</gene>
<evidence type="ECO:0000313" key="4">
    <source>
        <dbReference type="EMBL" id="MFC4729585.1"/>
    </source>
</evidence>
<protein>
    <submittedName>
        <fullName evidence="4">GNAT family N-acetyltransferase</fullName>
        <ecNumber evidence="4">2.3.1.-</ecNumber>
    </submittedName>
</protein>
<dbReference type="InterPro" id="IPR000182">
    <property type="entry name" value="GNAT_dom"/>
</dbReference>
<dbReference type="InterPro" id="IPR050832">
    <property type="entry name" value="Bact_Acetyltransf"/>
</dbReference>
<dbReference type="RefSeq" id="WP_377005611.1">
    <property type="nucleotide sequence ID" value="NZ_JBHSGG010000047.1"/>
</dbReference>
<evidence type="ECO:0000259" key="3">
    <source>
        <dbReference type="PROSITE" id="PS51186"/>
    </source>
</evidence>
<dbReference type="Proteomes" id="UP001595892">
    <property type="component" value="Unassembled WGS sequence"/>
</dbReference>
<dbReference type="CDD" id="cd04301">
    <property type="entry name" value="NAT_SF"/>
    <property type="match status" value="1"/>
</dbReference>
<dbReference type="SUPFAM" id="SSF55729">
    <property type="entry name" value="Acyl-CoA N-acyltransferases (Nat)"/>
    <property type="match status" value="1"/>
</dbReference>
<evidence type="ECO:0000256" key="1">
    <source>
        <dbReference type="ARBA" id="ARBA00022679"/>
    </source>
</evidence>
<evidence type="ECO:0000313" key="5">
    <source>
        <dbReference type="Proteomes" id="UP001595892"/>
    </source>
</evidence>
<dbReference type="PANTHER" id="PTHR43877:SF2">
    <property type="entry name" value="AMINOALKYLPHOSPHONATE N-ACETYLTRANSFERASE-RELATED"/>
    <property type="match status" value="1"/>
</dbReference>
<dbReference type="Pfam" id="PF00583">
    <property type="entry name" value="Acetyltransf_1"/>
    <property type="match status" value="1"/>
</dbReference>